<dbReference type="AlphaFoldDB" id="A0A8J7JAK9"/>
<comment type="caution">
    <text evidence="1">The sequence shown here is derived from an EMBL/GenBank/DDBJ whole genome shotgun (WGS) entry which is preliminary data.</text>
</comment>
<keyword evidence="2" id="KW-1185">Reference proteome</keyword>
<evidence type="ECO:0000313" key="2">
    <source>
        <dbReference type="Proteomes" id="UP000610931"/>
    </source>
</evidence>
<reference evidence="1" key="1">
    <citation type="submission" date="2020-12" db="EMBL/GenBank/DDBJ databases">
        <title>Snuella sp. nov., isolated from sediment in Incheon.</title>
        <authorList>
            <person name="Kim W."/>
        </authorList>
    </citation>
    <scope>NUCLEOTIDE SEQUENCE</scope>
    <source>
        <strain evidence="1">CAU 1569</strain>
    </source>
</reference>
<organism evidence="1 2">
    <name type="scientific">Snuella sedimenti</name>
    <dbReference type="NCBI Taxonomy" id="2798802"/>
    <lineage>
        <taxon>Bacteria</taxon>
        <taxon>Pseudomonadati</taxon>
        <taxon>Bacteroidota</taxon>
        <taxon>Flavobacteriia</taxon>
        <taxon>Flavobacteriales</taxon>
        <taxon>Flavobacteriaceae</taxon>
        <taxon>Snuella</taxon>
    </lineage>
</organism>
<dbReference type="Proteomes" id="UP000610931">
    <property type="component" value="Unassembled WGS sequence"/>
</dbReference>
<name>A0A8J7JAK9_9FLAO</name>
<evidence type="ECO:0000313" key="1">
    <source>
        <dbReference type="EMBL" id="MBJ6367504.1"/>
    </source>
</evidence>
<dbReference type="RefSeq" id="WP_199114227.1">
    <property type="nucleotide sequence ID" value="NZ_JAELVQ010000005.1"/>
</dbReference>
<accession>A0A8J7JAK9</accession>
<gene>
    <name evidence="1" type="ORF">JF259_05325</name>
</gene>
<proteinExistence type="predicted"/>
<protein>
    <submittedName>
        <fullName evidence="1">Uncharacterized protein</fullName>
    </submittedName>
</protein>
<sequence>MGYTLKAYLGKTENLNSILERFSEAQIVDLKHGFSLIPMTEELFDEINNDEASAGISTFEFLDKKMEQKTIELVGDKEIAYVESDFFGGKGGHIGIIWKNKQCVFLGKFKKGTMNKVLKKLGVIRTLLKDEFETVGLDKNRHTEDWIE</sequence>
<dbReference type="EMBL" id="JAELVQ010000005">
    <property type="protein sequence ID" value="MBJ6367504.1"/>
    <property type="molecule type" value="Genomic_DNA"/>
</dbReference>